<dbReference type="Proteomes" id="UP000315471">
    <property type="component" value="Unassembled WGS sequence"/>
</dbReference>
<dbReference type="OrthoDB" id="276926at2"/>
<keyword evidence="2" id="KW-1185">Reference proteome</keyword>
<dbReference type="AlphaFoldDB" id="A0A5C6E973"/>
<reference evidence="1 2" key="1">
    <citation type="submission" date="2019-02" db="EMBL/GenBank/DDBJ databases">
        <title>Deep-cultivation of Planctomycetes and their phenomic and genomic characterization uncovers novel biology.</title>
        <authorList>
            <person name="Wiegand S."/>
            <person name="Jogler M."/>
            <person name="Boedeker C."/>
            <person name="Pinto D."/>
            <person name="Vollmers J."/>
            <person name="Rivas-Marin E."/>
            <person name="Kohn T."/>
            <person name="Peeters S.H."/>
            <person name="Heuer A."/>
            <person name="Rast P."/>
            <person name="Oberbeckmann S."/>
            <person name="Bunk B."/>
            <person name="Jeske O."/>
            <person name="Meyerdierks A."/>
            <person name="Storesund J.E."/>
            <person name="Kallscheuer N."/>
            <person name="Luecker S."/>
            <person name="Lage O.M."/>
            <person name="Pohl T."/>
            <person name="Merkel B.J."/>
            <person name="Hornburger P."/>
            <person name="Mueller R.-W."/>
            <person name="Bruemmer F."/>
            <person name="Labrenz M."/>
            <person name="Spormann A.M."/>
            <person name="Op Den Camp H."/>
            <person name="Overmann J."/>
            <person name="Amann R."/>
            <person name="Jetten M.S.M."/>
            <person name="Mascher T."/>
            <person name="Medema M.H."/>
            <person name="Devos D.P."/>
            <person name="Kaster A.-K."/>
            <person name="Ovreas L."/>
            <person name="Rohde M."/>
            <person name="Galperin M.Y."/>
            <person name="Jogler C."/>
        </authorList>
    </citation>
    <scope>NUCLEOTIDE SEQUENCE [LARGE SCALE GENOMIC DNA]</scope>
    <source>
        <strain evidence="1 2">Q31b</strain>
    </source>
</reference>
<proteinExistence type="predicted"/>
<sequence length="438" mass="49354">MSAPKRSPHQWSAQIAERYSCVLSDDLADWFDAEIWKGCGSGEYCESVHPETLLSDAPDVIWPGLMPANLLPILGDSMGNWLGVRIDCENKASQIVHWFHGGGDWIPWGNRLSEAIVFETLVDQLPGPRRAAALPAENFERQSSPKNDAIVRWAFAKYPSEIADLLDQSVTPAAVADRLLRHSIAEVAVRFELIQAALFQDWSSHVSELVAESLELDWNQVVNWIFDADQMPESAWQQIEGKLNHRKLDDDCRDQDWDTAAMHARACQSLAPDLSWPWDLIGYYNERLGKRSQAVAAYGQGAMQSTFTDQSVRLHMHFTQSTAAKFSIARLHEIDRTVIANNDYFQLLQESRSAEEPLPLRKVCEYWMRVADDYQHHGNLKATLDSLMRAGWDLGAEQIADYGPILEKIEAVAADAGQVGRSRLAAAHRQCLNRRYGV</sequence>
<evidence type="ECO:0000313" key="1">
    <source>
        <dbReference type="EMBL" id="TWU44046.1"/>
    </source>
</evidence>
<name>A0A5C6E973_9BACT</name>
<gene>
    <name evidence="1" type="ORF">Q31b_15810</name>
</gene>
<protein>
    <submittedName>
        <fullName evidence="1">Uncharacterized protein</fullName>
    </submittedName>
</protein>
<evidence type="ECO:0000313" key="2">
    <source>
        <dbReference type="Proteomes" id="UP000315471"/>
    </source>
</evidence>
<organism evidence="1 2">
    <name type="scientific">Novipirellula aureliae</name>
    <dbReference type="NCBI Taxonomy" id="2527966"/>
    <lineage>
        <taxon>Bacteria</taxon>
        <taxon>Pseudomonadati</taxon>
        <taxon>Planctomycetota</taxon>
        <taxon>Planctomycetia</taxon>
        <taxon>Pirellulales</taxon>
        <taxon>Pirellulaceae</taxon>
        <taxon>Novipirellula</taxon>
    </lineage>
</organism>
<dbReference type="RefSeq" id="WP_146599080.1">
    <property type="nucleotide sequence ID" value="NZ_SJPY01000002.1"/>
</dbReference>
<comment type="caution">
    <text evidence="1">The sequence shown here is derived from an EMBL/GenBank/DDBJ whole genome shotgun (WGS) entry which is preliminary data.</text>
</comment>
<accession>A0A5C6E973</accession>
<dbReference type="EMBL" id="SJPY01000002">
    <property type="protein sequence ID" value="TWU44046.1"/>
    <property type="molecule type" value="Genomic_DNA"/>
</dbReference>